<feature type="binding site" evidence="6">
    <location>
        <position position="191"/>
    </location>
    <ligand>
        <name>S-adenosyl-L-methionine</name>
        <dbReference type="ChEBI" id="CHEBI:59789"/>
    </ligand>
</feature>
<dbReference type="InterPro" id="IPR029063">
    <property type="entry name" value="SAM-dependent_MTases_sf"/>
</dbReference>
<gene>
    <name evidence="6" type="primary">prmA</name>
    <name evidence="7" type="ORF">A4S15_08740</name>
</gene>
<dbReference type="EC" id="2.1.1.-" evidence="6"/>
<dbReference type="EMBL" id="LWDL01000015">
    <property type="protein sequence ID" value="OQW52226.1"/>
    <property type="molecule type" value="Genomic_DNA"/>
</dbReference>
<dbReference type="GO" id="GO:0005737">
    <property type="term" value="C:cytoplasm"/>
    <property type="evidence" value="ECO:0007669"/>
    <property type="project" value="UniProtKB-SubCell"/>
</dbReference>
<keyword evidence="3 6" id="KW-0489">Methyltransferase</keyword>
<feature type="binding site" evidence="6">
    <location>
        <position position="238"/>
    </location>
    <ligand>
        <name>S-adenosyl-L-methionine</name>
        <dbReference type="ChEBI" id="CHEBI:59789"/>
    </ligand>
</feature>
<sequence>MTTVLCTTLTNEALATRLADGLMDGEHHLPLSAAGAFEAEPPLWRFEAWFTEAPDLGDFTMTGRRLLGPDFDQLRFDFKQVDDADWVAIALEDLPPVRAGRFVVHGEHDRHKLRPNEIGLEIEASLAFGTGHHPTTLGCLLAIDHWLKQQRRRKGARIKTASRRMLDVGTGTGVLALAFAKAAKADAIAGDLDREAVRIAGENAVKAGMAWRVGVVEAAGTAHPLIRFNGPYPLIVANILASPLMRLAPALHNANERGGTLILSGLLAWQARPVAARYQAQGYRLACRRIIGDWATLVLVRQD</sequence>
<dbReference type="SUPFAM" id="SSF53335">
    <property type="entry name" value="S-adenosyl-L-methionine-dependent methyltransferases"/>
    <property type="match status" value="1"/>
</dbReference>
<evidence type="ECO:0000313" key="7">
    <source>
        <dbReference type="EMBL" id="OQW52226.1"/>
    </source>
</evidence>
<dbReference type="Proteomes" id="UP000192872">
    <property type="component" value="Unassembled WGS sequence"/>
</dbReference>
<evidence type="ECO:0000313" key="8">
    <source>
        <dbReference type="Proteomes" id="UP000192872"/>
    </source>
</evidence>
<comment type="similarity">
    <text evidence="1 6">Belongs to the methyltransferase superfamily. PrmA family.</text>
</comment>
<dbReference type="Pfam" id="PF06325">
    <property type="entry name" value="PrmA"/>
    <property type="match status" value="1"/>
</dbReference>
<dbReference type="PANTHER" id="PTHR43648">
    <property type="entry name" value="ELECTRON TRANSFER FLAVOPROTEIN BETA SUBUNIT LYSINE METHYLTRANSFERASE"/>
    <property type="match status" value="1"/>
</dbReference>
<comment type="function">
    <text evidence="6">Methylates ribosomal protein L11.</text>
</comment>
<dbReference type="STRING" id="1827387.A4S15_08740"/>
<comment type="subcellular location">
    <subcellularLocation>
        <location evidence="6">Cytoplasm</location>
    </subcellularLocation>
</comment>
<keyword evidence="4 6" id="KW-0808">Transferase</keyword>
<keyword evidence="2 6" id="KW-0963">Cytoplasm</keyword>
<dbReference type="GO" id="GO:0032259">
    <property type="term" value="P:methylation"/>
    <property type="evidence" value="ECO:0007669"/>
    <property type="project" value="UniProtKB-KW"/>
</dbReference>
<dbReference type="InterPro" id="IPR050078">
    <property type="entry name" value="Ribosomal_L11_MeTrfase_PrmA"/>
</dbReference>
<name>A0A1W9HXN4_9HYPH</name>
<organism evidence="7 8">
    <name type="scientific">Candidatus Raskinella chloraquaticus</name>
    <dbReference type="NCBI Taxonomy" id="1951219"/>
    <lineage>
        <taxon>Bacteria</taxon>
        <taxon>Pseudomonadati</taxon>
        <taxon>Pseudomonadota</taxon>
        <taxon>Alphaproteobacteria</taxon>
        <taxon>Hyphomicrobiales</taxon>
        <taxon>Phreatobacteraceae</taxon>
        <taxon>Candidatus Raskinella</taxon>
    </lineage>
</organism>
<accession>A0A1W9HXN4</accession>
<proteinExistence type="inferred from homology"/>
<keyword evidence="5 6" id="KW-0949">S-adenosyl-L-methionine</keyword>
<dbReference type="Gene3D" id="3.40.50.150">
    <property type="entry name" value="Vaccinia Virus protein VP39"/>
    <property type="match status" value="1"/>
</dbReference>
<feature type="binding site" evidence="6">
    <location>
        <position position="136"/>
    </location>
    <ligand>
        <name>S-adenosyl-L-methionine</name>
        <dbReference type="ChEBI" id="CHEBI:59789"/>
    </ligand>
</feature>
<protein>
    <recommendedName>
        <fullName evidence="6">Ribosomal protein L11 methyltransferase</fullName>
        <shortName evidence="6">L11 Mtase</shortName>
        <ecNumber evidence="6">2.1.1.-</ecNumber>
    </recommendedName>
</protein>
<dbReference type="InterPro" id="IPR004498">
    <property type="entry name" value="Ribosomal_PrmA_MeTrfase"/>
</dbReference>
<dbReference type="HAMAP" id="MF_00735">
    <property type="entry name" value="Methyltr_PrmA"/>
    <property type="match status" value="1"/>
</dbReference>
<comment type="catalytic activity">
    <reaction evidence="6">
        <text>L-lysyl-[protein] + 3 S-adenosyl-L-methionine = N(6),N(6),N(6)-trimethyl-L-lysyl-[protein] + 3 S-adenosyl-L-homocysteine + 3 H(+)</text>
        <dbReference type="Rhea" id="RHEA:54192"/>
        <dbReference type="Rhea" id="RHEA-COMP:9752"/>
        <dbReference type="Rhea" id="RHEA-COMP:13826"/>
        <dbReference type="ChEBI" id="CHEBI:15378"/>
        <dbReference type="ChEBI" id="CHEBI:29969"/>
        <dbReference type="ChEBI" id="CHEBI:57856"/>
        <dbReference type="ChEBI" id="CHEBI:59789"/>
        <dbReference type="ChEBI" id="CHEBI:61961"/>
    </reaction>
</comment>
<evidence type="ECO:0000256" key="3">
    <source>
        <dbReference type="ARBA" id="ARBA00022603"/>
    </source>
</evidence>
<dbReference type="GO" id="GO:0008276">
    <property type="term" value="F:protein methyltransferase activity"/>
    <property type="evidence" value="ECO:0007669"/>
    <property type="project" value="UniProtKB-UniRule"/>
</dbReference>
<dbReference type="RefSeq" id="WP_376801388.1">
    <property type="nucleotide sequence ID" value="NZ_DBNB01000021.1"/>
</dbReference>
<evidence type="ECO:0000256" key="2">
    <source>
        <dbReference type="ARBA" id="ARBA00022490"/>
    </source>
</evidence>
<evidence type="ECO:0000256" key="6">
    <source>
        <dbReference type="HAMAP-Rule" id="MF_00735"/>
    </source>
</evidence>
<evidence type="ECO:0000256" key="5">
    <source>
        <dbReference type="ARBA" id="ARBA00022691"/>
    </source>
</evidence>
<feature type="binding site" evidence="6">
    <location>
        <position position="169"/>
    </location>
    <ligand>
        <name>S-adenosyl-L-methionine</name>
        <dbReference type="ChEBI" id="CHEBI:59789"/>
    </ligand>
</feature>
<evidence type="ECO:0000256" key="1">
    <source>
        <dbReference type="ARBA" id="ARBA00009741"/>
    </source>
</evidence>
<comment type="caution">
    <text evidence="7">The sequence shown here is derived from an EMBL/GenBank/DDBJ whole genome shotgun (WGS) entry which is preliminary data.</text>
</comment>
<dbReference type="AlphaFoldDB" id="A0A1W9HXN4"/>
<dbReference type="PANTHER" id="PTHR43648:SF1">
    <property type="entry name" value="ELECTRON TRANSFER FLAVOPROTEIN BETA SUBUNIT LYSINE METHYLTRANSFERASE"/>
    <property type="match status" value="1"/>
</dbReference>
<reference evidence="7 8" key="1">
    <citation type="journal article" date="2017" name="Water Res.">
        <title>Comammox in drinking water systems.</title>
        <authorList>
            <person name="Wang Y."/>
            <person name="Ma L."/>
            <person name="Mao Y."/>
            <person name="Jiang X."/>
            <person name="Xia Y."/>
            <person name="Yu K."/>
            <person name="Li B."/>
            <person name="Zhang T."/>
        </authorList>
    </citation>
    <scope>NUCLEOTIDE SEQUENCE [LARGE SCALE GENOMIC DNA]</scope>
    <source>
        <strain evidence="7">SG_bin8</strain>
    </source>
</reference>
<evidence type="ECO:0000256" key="4">
    <source>
        <dbReference type="ARBA" id="ARBA00022679"/>
    </source>
</evidence>